<evidence type="ECO:0000259" key="14">
    <source>
        <dbReference type="PROSITE" id="PS50109"/>
    </source>
</evidence>
<dbReference type="PRINTS" id="PR00344">
    <property type="entry name" value="BCTRLSENSOR"/>
</dbReference>
<dbReference type="FunFam" id="1.10.287.130:FF:000001">
    <property type="entry name" value="Two-component sensor histidine kinase"/>
    <property type="match status" value="1"/>
</dbReference>
<accession>A0A0G1FSV5</accession>
<keyword evidence="11" id="KW-0902">Two-component regulatory system</keyword>
<evidence type="ECO:0000256" key="3">
    <source>
        <dbReference type="ARBA" id="ARBA00004314"/>
    </source>
</evidence>
<dbReference type="Proteomes" id="UP000033831">
    <property type="component" value="Unassembled WGS sequence"/>
</dbReference>
<evidence type="ECO:0000256" key="9">
    <source>
        <dbReference type="ARBA" id="ARBA00022777"/>
    </source>
</evidence>
<evidence type="ECO:0000256" key="10">
    <source>
        <dbReference type="ARBA" id="ARBA00022840"/>
    </source>
</evidence>
<evidence type="ECO:0000256" key="11">
    <source>
        <dbReference type="ARBA" id="ARBA00023012"/>
    </source>
</evidence>
<reference evidence="15 16" key="1">
    <citation type="journal article" date="2015" name="Nature">
        <title>rRNA introns, odd ribosomes, and small enigmatic genomes across a large radiation of phyla.</title>
        <authorList>
            <person name="Brown C.T."/>
            <person name="Hug L.A."/>
            <person name="Thomas B.C."/>
            <person name="Sharon I."/>
            <person name="Castelle C.J."/>
            <person name="Singh A."/>
            <person name="Wilkins M.J."/>
            <person name="Williams K.H."/>
            <person name="Banfield J.F."/>
        </authorList>
    </citation>
    <scope>NUCLEOTIDE SEQUENCE [LARGE SCALE GENOMIC DNA]</scope>
</reference>
<dbReference type="EC" id="2.7.13.3" evidence="4"/>
<dbReference type="CDD" id="cd00082">
    <property type="entry name" value="HisKA"/>
    <property type="match status" value="1"/>
</dbReference>
<evidence type="ECO:0000256" key="2">
    <source>
        <dbReference type="ARBA" id="ARBA00004236"/>
    </source>
</evidence>
<evidence type="ECO:0000256" key="8">
    <source>
        <dbReference type="ARBA" id="ARBA00022741"/>
    </source>
</evidence>
<organism evidence="15 16">
    <name type="scientific">Candidatus Nomurabacteria bacterium GW2011_GWF2_43_8</name>
    <dbReference type="NCBI Taxonomy" id="1618779"/>
    <lineage>
        <taxon>Bacteria</taxon>
        <taxon>Candidatus Nomuraibacteriota</taxon>
    </lineage>
</organism>
<dbReference type="FunFam" id="3.30.565.10:FF:000023">
    <property type="entry name" value="PAS domain-containing sensor histidine kinase"/>
    <property type="match status" value="1"/>
</dbReference>
<dbReference type="SMART" id="SM00388">
    <property type="entry name" value="HisKA"/>
    <property type="match status" value="1"/>
</dbReference>
<evidence type="ECO:0000313" key="15">
    <source>
        <dbReference type="EMBL" id="KKT25113.1"/>
    </source>
</evidence>
<dbReference type="GO" id="GO:0005886">
    <property type="term" value="C:plasma membrane"/>
    <property type="evidence" value="ECO:0007669"/>
    <property type="project" value="UniProtKB-SubCell"/>
</dbReference>
<dbReference type="GO" id="GO:0000155">
    <property type="term" value="F:phosphorelay sensor kinase activity"/>
    <property type="evidence" value="ECO:0007669"/>
    <property type="project" value="InterPro"/>
</dbReference>
<evidence type="ECO:0000313" key="16">
    <source>
        <dbReference type="Proteomes" id="UP000033831"/>
    </source>
</evidence>
<keyword evidence="9 15" id="KW-0418">Kinase</keyword>
<dbReference type="Pfam" id="PF02518">
    <property type="entry name" value="HATPase_c"/>
    <property type="match status" value="1"/>
</dbReference>
<keyword evidence="10" id="KW-0067">ATP-binding</keyword>
<dbReference type="InterPro" id="IPR036890">
    <property type="entry name" value="HATPase_C_sf"/>
</dbReference>
<gene>
    <name evidence="15" type="ORF">UW07_C0002G0002</name>
</gene>
<evidence type="ECO:0000256" key="13">
    <source>
        <dbReference type="SAM" id="Phobius"/>
    </source>
</evidence>
<dbReference type="InterPro" id="IPR036097">
    <property type="entry name" value="HisK_dim/P_sf"/>
</dbReference>
<evidence type="ECO:0000256" key="1">
    <source>
        <dbReference type="ARBA" id="ARBA00000085"/>
    </source>
</evidence>
<dbReference type="InterPro" id="IPR005467">
    <property type="entry name" value="His_kinase_dom"/>
</dbReference>
<comment type="catalytic activity">
    <reaction evidence="1">
        <text>ATP + protein L-histidine = ADP + protein N-phospho-L-histidine.</text>
        <dbReference type="EC" id="2.7.13.3"/>
    </reaction>
</comment>
<keyword evidence="13" id="KW-0812">Transmembrane</keyword>
<dbReference type="InterPro" id="IPR004358">
    <property type="entry name" value="Sig_transdc_His_kin-like_C"/>
</dbReference>
<evidence type="ECO:0000256" key="7">
    <source>
        <dbReference type="ARBA" id="ARBA00022679"/>
    </source>
</evidence>
<dbReference type="SUPFAM" id="SSF55874">
    <property type="entry name" value="ATPase domain of HSP90 chaperone/DNA topoisomerase II/histidine kinase"/>
    <property type="match status" value="1"/>
</dbReference>
<keyword evidence="7" id="KW-0808">Transferase</keyword>
<dbReference type="GO" id="GO:0045121">
    <property type="term" value="C:membrane raft"/>
    <property type="evidence" value="ECO:0007669"/>
    <property type="project" value="UniProtKB-SubCell"/>
</dbReference>
<dbReference type="SMART" id="SM00387">
    <property type="entry name" value="HATPase_c"/>
    <property type="match status" value="1"/>
</dbReference>
<keyword evidence="12 13" id="KW-0472">Membrane</keyword>
<dbReference type="PROSITE" id="PS50109">
    <property type="entry name" value="HIS_KIN"/>
    <property type="match status" value="1"/>
</dbReference>
<evidence type="ECO:0000256" key="5">
    <source>
        <dbReference type="ARBA" id="ARBA00022475"/>
    </source>
</evidence>
<dbReference type="Gene3D" id="1.10.287.130">
    <property type="match status" value="1"/>
</dbReference>
<dbReference type="InterPro" id="IPR003661">
    <property type="entry name" value="HisK_dim/P_dom"/>
</dbReference>
<evidence type="ECO:0000256" key="12">
    <source>
        <dbReference type="ARBA" id="ARBA00023136"/>
    </source>
</evidence>
<name>A0A0G1FSV5_9BACT</name>
<dbReference type="AlphaFoldDB" id="A0A0G1FSV5"/>
<dbReference type="Gene3D" id="3.30.565.10">
    <property type="entry name" value="Histidine kinase-like ATPase, C-terminal domain"/>
    <property type="match status" value="1"/>
</dbReference>
<protein>
    <recommendedName>
        <fullName evidence="4">histidine kinase</fullName>
        <ecNumber evidence="4">2.7.13.3</ecNumber>
    </recommendedName>
</protein>
<feature type="transmembrane region" description="Helical" evidence="13">
    <location>
        <begin position="165"/>
        <end position="185"/>
    </location>
</feature>
<keyword evidence="5" id="KW-1003">Cell membrane</keyword>
<evidence type="ECO:0000256" key="6">
    <source>
        <dbReference type="ARBA" id="ARBA00022553"/>
    </source>
</evidence>
<dbReference type="GO" id="GO:0005524">
    <property type="term" value="F:ATP binding"/>
    <property type="evidence" value="ECO:0007669"/>
    <property type="project" value="UniProtKB-KW"/>
</dbReference>
<comment type="caution">
    <text evidence="15">The sequence shown here is derived from an EMBL/GenBank/DDBJ whole genome shotgun (WGS) entry which is preliminary data.</text>
</comment>
<feature type="domain" description="Histidine kinase" evidence="14">
    <location>
        <begin position="207"/>
        <end position="425"/>
    </location>
</feature>
<evidence type="ECO:0000256" key="4">
    <source>
        <dbReference type="ARBA" id="ARBA00012438"/>
    </source>
</evidence>
<keyword evidence="8" id="KW-0547">Nucleotide-binding</keyword>
<comment type="subcellular location">
    <subcellularLocation>
        <location evidence="2">Cell membrane</location>
    </subcellularLocation>
    <subcellularLocation>
        <location evidence="3">Membrane raft</location>
        <topology evidence="3">Multi-pass membrane protein</topology>
    </subcellularLocation>
</comment>
<dbReference type="PATRIC" id="fig|1618779.3.peg.32"/>
<sequence length="425" mass="47889">MAVLITGSFIFMSERFIGIANDAQERLINVRIGSLQDAFVSFAGEKINDTEYLNKKISDIIKTNETIKSFKVIVKRGSDTFTVIASNNEKEINQNDPEISFLYGLASSDPSHSITITLNEGDERLFKTSRAVTDESGNILGMVTTTQTLSLADRMIEKDIKNSRILLIFVIIIIMLLFLRLSRIIDYIDLYKKLKEVDQLKDDFISMASHELRTPLSVIRGYAEFIREAPELSPQTKDYTSKIDISAKDLDTLVSDILDVSRIEQGRISFSLEKINPGEITEKVVSSLYASAKEKNLNLTFDKSGIGDSQYINVDQNRLSQVLVNLVGNAIKYTKQGEIKVKLYKENGFLRIRVSDTGIGMSEEEKSKLFEKFYRIRTEETKEVRGTGLGLWITNQIVKEMKGKISVESIKGVGSHFIVSFPIIS</sequence>
<dbReference type="Pfam" id="PF00512">
    <property type="entry name" value="HisKA"/>
    <property type="match status" value="1"/>
</dbReference>
<keyword evidence="13" id="KW-1133">Transmembrane helix</keyword>
<proteinExistence type="predicted"/>
<keyword evidence="6" id="KW-0597">Phosphoprotein</keyword>
<dbReference type="GO" id="GO:0009927">
    <property type="term" value="F:histidine phosphotransfer kinase activity"/>
    <property type="evidence" value="ECO:0007669"/>
    <property type="project" value="TreeGrafter"/>
</dbReference>
<dbReference type="SUPFAM" id="SSF47384">
    <property type="entry name" value="Homodimeric domain of signal transducing histidine kinase"/>
    <property type="match status" value="1"/>
</dbReference>
<dbReference type="InterPro" id="IPR003594">
    <property type="entry name" value="HATPase_dom"/>
</dbReference>
<dbReference type="EMBL" id="LCGX01000002">
    <property type="protein sequence ID" value="KKT25113.1"/>
    <property type="molecule type" value="Genomic_DNA"/>
</dbReference>
<dbReference type="PANTHER" id="PTHR43047:SF72">
    <property type="entry name" value="OSMOSENSING HISTIDINE PROTEIN KINASE SLN1"/>
    <property type="match status" value="1"/>
</dbReference>
<dbReference type="PANTHER" id="PTHR43047">
    <property type="entry name" value="TWO-COMPONENT HISTIDINE PROTEIN KINASE"/>
    <property type="match status" value="1"/>
</dbReference>